<dbReference type="HAMAP" id="MF_01965">
    <property type="entry name" value="NADHX_dehydratase"/>
    <property type="match status" value="1"/>
</dbReference>
<keyword evidence="5 18" id="KW-0479">Metal-binding</keyword>
<comment type="caution">
    <text evidence="21">The sequence shown here is derived from an EMBL/GenBank/DDBJ whole genome shotgun (WGS) entry which is preliminary data.</text>
</comment>
<evidence type="ECO:0000256" key="8">
    <source>
        <dbReference type="ARBA" id="ARBA00022857"/>
    </source>
</evidence>
<dbReference type="Gene3D" id="3.40.1190.20">
    <property type="match status" value="1"/>
</dbReference>
<feature type="binding site" evidence="17">
    <location>
        <position position="456"/>
    </location>
    <ligand>
        <name>AMP</name>
        <dbReference type="ChEBI" id="CHEBI:456215"/>
    </ligand>
</feature>
<comment type="catalytic activity">
    <reaction evidence="2 18">
        <text>(6R)-NADPHX = (6S)-NADPHX</text>
        <dbReference type="Rhea" id="RHEA:32227"/>
        <dbReference type="ChEBI" id="CHEBI:64076"/>
        <dbReference type="ChEBI" id="CHEBI:64077"/>
        <dbReference type="EC" id="5.1.99.6"/>
    </reaction>
</comment>
<evidence type="ECO:0000256" key="3">
    <source>
        <dbReference type="ARBA" id="ARBA00006001"/>
    </source>
</evidence>
<dbReference type="InterPro" id="IPR030677">
    <property type="entry name" value="Nnr"/>
</dbReference>
<dbReference type="InterPro" id="IPR000631">
    <property type="entry name" value="CARKD"/>
</dbReference>
<name>A0ABN0SLP7_9MICO</name>
<dbReference type="EMBL" id="BAAAAF010000003">
    <property type="protein sequence ID" value="GAA0035185.1"/>
    <property type="molecule type" value="Genomic_DNA"/>
</dbReference>
<dbReference type="SUPFAM" id="SSF53613">
    <property type="entry name" value="Ribokinase-like"/>
    <property type="match status" value="1"/>
</dbReference>
<comment type="cofactor">
    <cofactor evidence="18">
        <name>K(+)</name>
        <dbReference type="ChEBI" id="CHEBI:29103"/>
    </cofactor>
    <text evidence="18">Binds 1 potassium ion per subunit.</text>
</comment>
<dbReference type="RefSeq" id="WP_339392139.1">
    <property type="nucleotide sequence ID" value="NZ_BAAAAF010000003.1"/>
</dbReference>
<keyword evidence="22" id="KW-1185">Reference proteome</keyword>
<dbReference type="InterPro" id="IPR036652">
    <property type="entry name" value="YjeF_N_dom_sf"/>
</dbReference>
<feature type="domain" description="YjeF N-terminal" evidence="20">
    <location>
        <begin position="11"/>
        <end position="237"/>
    </location>
</feature>
<evidence type="ECO:0000256" key="2">
    <source>
        <dbReference type="ARBA" id="ARBA00000909"/>
    </source>
</evidence>
<evidence type="ECO:0000256" key="16">
    <source>
        <dbReference type="ARBA" id="ARBA00049209"/>
    </source>
</evidence>
<dbReference type="InterPro" id="IPR004443">
    <property type="entry name" value="YjeF_N_dom"/>
</dbReference>
<dbReference type="PIRSF" id="PIRSF017184">
    <property type="entry name" value="Nnr"/>
    <property type="match status" value="1"/>
</dbReference>
<dbReference type="PANTHER" id="PTHR12592:SF0">
    <property type="entry name" value="ATP-DEPENDENT (S)-NAD(P)H-HYDRATE DEHYDRATASE"/>
    <property type="match status" value="1"/>
</dbReference>
<organism evidence="21 22">
    <name type="scientific">Brevibacterium metallidurans</name>
    <dbReference type="NCBI Taxonomy" id="1482676"/>
    <lineage>
        <taxon>Bacteria</taxon>
        <taxon>Bacillati</taxon>
        <taxon>Actinomycetota</taxon>
        <taxon>Actinomycetes</taxon>
        <taxon>Micrococcales</taxon>
        <taxon>Brevibacteriaceae</taxon>
        <taxon>Brevibacterium</taxon>
    </lineage>
</organism>
<keyword evidence="8 17" id="KW-0521">NADP</keyword>
<evidence type="ECO:0000256" key="6">
    <source>
        <dbReference type="ARBA" id="ARBA00022741"/>
    </source>
</evidence>
<evidence type="ECO:0000256" key="10">
    <source>
        <dbReference type="ARBA" id="ARBA00023027"/>
    </source>
</evidence>
<evidence type="ECO:0000313" key="22">
    <source>
        <dbReference type="Proteomes" id="UP001498238"/>
    </source>
</evidence>
<feature type="binding site" evidence="17">
    <location>
        <position position="457"/>
    </location>
    <ligand>
        <name>(6S)-NADPHX</name>
        <dbReference type="ChEBI" id="CHEBI:64076"/>
    </ligand>
</feature>
<accession>A0ABN0SLP7</accession>
<evidence type="ECO:0000256" key="7">
    <source>
        <dbReference type="ARBA" id="ARBA00022840"/>
    </source>
</evidence>
<comment type="catalytic activity">
    <reaction evidence="15 17 18">
        <text>(6S)-NADHX + ADP = AMP + phosphate + NADH + H(+)</text>
        <dbReference type="Rhea" id="RHEA:32223"/>
        <dbReference type="ChEBI" id="CHEBI:15378"/>
        <dbReference type="ChEBI" id="CHEBI:43474"/>
        <dbReference type="ChEBI" id="CHEBI:57945"/>
        <dbReference type="ChEBI" id="CHEBI:64074"/>
        <dbReference type="ChEBI" id="CHEBI:456215"/>
        <dbReference type="ChEBI" id="CHEBI:456216"/>
        <dbReference type="EC" id="4.2.1.136"/>
    </reaction>
</comment>
<evidence type="ECO:0000256" key="12">
    <source>
        <dbReference type="ARBA" id="ARBA00023239"/>
    </source>
</evidence>
<evidence type="ECO:0000259" key="19">
    <source>
        <dbReference type="PROSITE" id="PS51383"/>
    </source>
</evidence>
<evidence type="ECO:0000313" key="21">
    <source>
        <dbReference type="EMBL" id="GAA0035185.1"/>
    </source>
</evidence>
<comment type="catalytic activity">
    <reaction evidence="1 18">
        <text>(6R)-NADHX = (6S)-NADHX</text>
        <dbReference type="Rhea" id="RHEA:32215"/>
        <dbReference type="ChEBI" id="CHEBI:64074"/>
        <dbReference type="ChEBI" id="CHEBI:64075"/>
        <dbReference type="EC" id="5.1.99.6"/>
    </reaction>
</comment>
<dbReference type="Proteomes" id="UP001498238">
    <property type="component" value="Unassembled WGS sequence"/>
</dbReference>
<feature type="binding site" evidence="17">
    <location>
        <position position="329"/>
    </location>
    <ligand>
        <name>(6S)-NADPHX</name>
        <dbReference type="ChEBI" id="CHEBI:64076"/>
    </ligand>
</feature>
<keyword evidence="13" id="KW-0511">Multifunctional enzyme</keyword>
<comment type="similarity">
    <text evidence="3 18">In the N-terminal section; belongs to the NnrE/AIBP family.</text>
</comment>
<dbReference type="PROSITE" id="PS51385">
    <property type="entry name" value="YJEF_N"/>
    <property type="match status" value="1"/>
</dbReference>
<keyword evidence="11 18" id="KW-0413">Isomerase</keyword>
<evidence type="ECO:0000256" key="13">
    <source>
        <dbReference type="ARBA" id="ARBA00023268"/>
    </source>
</evidence>
<feature type="binding site" evidence="17">
    <location>
        <position position="279"/>
    </location>
    <ligand>
        <name>(6S)-NADPHX</name>
        <dbReference type="ChEBI" id="CHEBI:64076"/>
    </ligand>
</feature>
<evidence type="ECO:0000256" key="18">
    <source>
        <dbReference type="PIRNR" id="PIRNR017184"/>
    </source>
</evidence>
<dbReference type="Gene3D" id="3.40.50.10260">
    <property type="entry name" value="YjeF N-terminal domain"/>
    <property type="match status" value="1"/>
</dbReference>
<dbReference type="InterPro" id="IPR029056">
    <property type="entry name" value="Ribokinase-like"/>
</dbReference>
<comment type="similarity">
    <text evidence="17">Belongs to the NnrD/CARKD family.</text>
</comment>
<evidence type="ECO:0000256" key="5">
    <source>
        <dbReference type="ARBA" id="ARBA00022723"/>
    </source>
</evidence>
<keyword evidence="7 17" id="KW-0067">ATP-binding</keyword>
<evidence type="ECO:0000256" key="11">
    <source>
        <dbReference type="ARBA" id="ARBA00023235"/>
    </source>
</evidence>
<gene>
    <name evidence="17" type="primary">nnrD</name>
    <name evidence="21" type="ORF">NCCP602_11460</name>
</gene>
<proteinExistence type="inferred from homology"/>
<feature type="binding site" evidence="17">
    <location>
        <position position="384"/>
    </location>
    <ligand>
        <name>(6S)-NADPHX</name>
        <dbReference type="ChEBI" id="CHEBI:64076"/>
    </ligand>
</feature>
<dbReference type="PANTHER" id="PTHR12592">
    <property type="entry name" value="ATP-DEPENDENT (S)-NAD(P)H-HYDRATE DEHYDRATASE FAMILY MEMBER"/>
    <property type="match status" value="1"/>
</dbReference>
<comment type="function">
    <text evidence="17">Catalyzes the dehydration of the S-form of NAD(P)HX at the expense of ADP, which is converted to AMP. Together with NAD(P)HX epimerase, which catalyzes the epimerization of the S- and R-forms, the enzyme allows the repair of both epimers of NAD(P)HX, a damaged form of NAD(P)H that is a result of enzymatic or heat-dependent hydration.</text>
</comment>
<dbReference type="Pfam" id="PF03853">
    <property type="entry name" value="YjeF_N"/>
    <property type="match status" value="1"/>
</dbReference>
<evidence type="ECO:0000256" key="15">
    <source>
        <dbReference type="ARBA" id="ARBA00048238"/>
    </source>
</evidence>
<comment type="cofactor">
    <cofactor evidence="17">
        <name>Mg(2+)</name>
        <dbReference type="ChEBI" id="CHEBI:18420"/>
    </cofactor>
</comment>
<keyword evidence="12 17" id="KW-0456">Lyase</keyword>
<dbReference type="SUPFAM" id="SSF64153">
    <property type="entry name" value="YjeF N-terminal domain-like"/>
    <property type="match status" value="1"/>
</dbReference>
<evidence type="ECO:0000256" key="9">
    <source>
        <dbReference type="ARBA" id="ARBA00022958"/>
    </source>
</evidence>
<comment type="similarity">
    <text evidence="4 18">In the C-terminal section; belongs to the NnrD/CARKD family.</text>
</comment>
<comment type="catalytic activity">
    <reaction evidence="16 17 18">
        <text>(6S)-NADPHX + ADP = AMP + phosphate + NADPH + H(+)</text>
        <dbReference type="Rhea" id="RHEA:32235"/>
        <dbReference type="ChEBI" id="CHEBI:15378"/>
        <dbReference type="ChEBI" id="CHEBI:43474"/>
        <dbReference type="ChEBI" id="CHEBI:57783"/>
        <dbReference type="ChEBI" id="CHEBI:64076"/>
        <dbReference type="ChEBI" id="CHEBI:456215"/>
        <dbReference type="ChEBI" id="CHEBI:456216"/>
        <dbReference type="EC" id="4.2.1.136"/>
    </reaction>
</comment>
<keyword evidence="9 18" id="KW-0630">Potassium</keyword>
<reference evidence="21 22" key="1">
    <citation type="submission" date="2024-01" db="EMBL/GenBank/DDBJ databases">
        <title>Characterization of antibiotic resistant novel bacterial strains and their environmental applications.</title>
        <authorList>
            <person name="Manzoor S."/>
            <person name="Abbas S."/>
            <person name="Arshad M."/>
            <person name="Ahmed I."/>
        </authorList>
    </citation>
    <scope>NUCLEOTIDE SEQUENCE [LARGE SCALE GENOMIC DNA]</scope>
    <source>
        <strain evidence="21 22">NCCP-602</strain>
    </source>
</reference>
<feature type="binding site" evidence="17">
    <location>
        <begin position="427"/>
        <end position="431"/>
    </location>
    <ligand>
        <name>AMP</name>
        <dbReference type="ChEBI" id="CHEBI:456215"/>
    </ligand>
</feature>
<dbReference type="PROSITE" id="PS51383">
    <property type="entry name" value="YJEF_C_3"/>
    <property type="match status" value="1"/>
</dbReference>
<dbReference type="EC" id="4.2.1.136" evidence="17"/>
<keyword evidence="6 17" id="KW-0547">Nucleotide-binding</keyword>
<evidence type="ECO:0000256" key="17">
    <source>
        <dbReference type="HAMAP-Rule" id="MF_01965"/>
    </source>
</evidence>
<comment type="subunit">
    <text evidence="17">Homotetramer.</text>
</comment>
<dbReference type="Pfam" id="PF01256">
    <property type="entry name" value="Carb_kinase"/>
    <property type="match status" value="1"/>
</dbReference>
<evidence type="ECO:0000256" key="1">
    <source>
        <dbReference type="ARBA" id="ARBA00000013"/>
    </source>
</evidence>
<dbReference type="PROSITE" id="PS01050">
    <property type="entry name" value="YJEF_C_2"/>
    <property type="match status" value="1"/>
</dbReference>
<evidence type="ECO:0000256" key="14">
    <source>
        <dbReference type="ARBA" id="ARBA00025153"/>
    </source>
</evidence>
<sequence length="536" mass="54514">MPTYAYPSRTVRDAEVPLLEAGVPLMAHAAAALARFCADRLRVDRGQVAGARVCVLAGPGNNAGDALFAAAALARRGARVGVIVLCGTTHDAGLAAALAAGADRIDVSADDSPSTTAGSPSTTVAASTAWAAALTDLDRADLVLDGVLGTGGRRGLPPHIAHLIRDWRERESGGTVIAVDLPSDLDPDPAEPAHARIHADATLTFGGLKAELVDPRTADFTGDIHLVDLGLPLDADAAVAELLDPSDLRAEFPRPRPESHKYSRGVLGIVAGSRDFPGAGVLTAGAAVNAAPGMVRFLGDRDVGDRILDRHAEVVLTPGRLDALVLGSGDPETGLVETALTAIGDTVPVLLDAGALEMVGHAEAAPLSGGAHRLRGRPVVLTPHAGELSRLLSRLLGEIITAGRVTADPLLWARRAAADTGHIVLLKGSRTVIACSDGFVVLPARGPASLATAGSGDVLAGIIGTLLAAAHAARRTAGDDGPLSDREAAHAAGLGVLLHNAAGERAVNAEQLVTAVGQVTLDLIHGEDPSDGILVQ</sequence>
<evidence type="ECO:0000256" key="4">
    <source>
        <dbReference type="ARBA" id="ARBA00009524"/>
    </source>
</evidence>
<dbReference type="CDD" id="cd01171">
    <property type="entry name" value="YXKO-related"/>
    <property type="match status" value="1"/>
</dbReference>
<evidence type="ECO:0000259" key="20">
    <source>
        <dbReference type="PROSITE" id="PS51385"/>
    </source>
</evidence>
<comment type="function">
    <text evidence="14 18">Bifunctional enzyme that catalyzes the epimerization of the S- and R-forms of NAD(P)HX and the dehydration of the S-form of NAD(P)HX at the expense of ADP, which is converted to AMP. This allows the repair of both epimers of NAD(P)HX, a damaged form of NAD(P)H that is a result of enzymatic or heat-dependent hydration.</text>
</comment>
<protein>
    <recommendedName>
        <fullName evidence="17">ADP-dependent (S)-NAD(P)H-hydrate dehydratase</fullName>
        <ecNumber evidence="17">4.2.1.136</ecNumber>
    </recommendedName>
    <alternativeName>
        <fullName evidence="17">ADP-dependent NAD(P)HX dehydratase</fullName>
    </alternativeName>
</protein>
<feature type="domain" description="YjeF C-terminal" evidence="19">
    <location>
        <begin position="244"/>
        <end position="523"/>
    </location>
</feature>
<keyword evidence="10 17" id="KW-0520">NAD</keyword>
<dbReference type="InterPro" id="IPR017953">
    <property type="entry name" value="Carbohydrate_kinase_pred_CS"/>
</dbReference>